<protein>
    <submittedName>
        <fullName evidence="1">Uncharacterized protein</fullName>
    </submittedName>
</protein>
<sequence length="93" mass="10581">MKKLIAVAEKLKEHKQIEFSMIGYGYRISEVEKEISSRGLTNIKMINAMNRRVTLHEVSTSHIAYVSLVEKKSSIRSCPVKSSIICVSETHCR</sequence>
<proteinExistence type="predicted"/>
<gene>
    <name evidence="1" type="ORF">KEH51_28695</name>
</gene>
<dbReference type="EMBL" id="JAGTPW010000088">
    <property type="protein sequence ID" value="MBR8646301.1"/>
    <property type="molecule type" value="Genomic_DNA"/>
</dbReference>
<reference evidence="1" key="1">
    <citation type="submission" date="2021-04" db="EMBL/GenBank/DDBJ databases">
        <title>Whole genome sequencing of Enterococci isolates from hospitalized patients.</title>
        <authorList>
            <person name="Ogoti B.M."/>
            <person name="Onyambu F.G."/>
        </authorList>
    </citation>
    <scope>NUCLEOTIDE SEQUENCE</scope>
    <source>
        <strain evidence="1">242</strain>
    </source>
</reference>
<evidence type="ECO:0000313" key="2">
    <source>
        <dbReference type="Proteomes" id="UP000680045"/>
    </source>
</evidence>
<comment type="caution">
    <text evidence="1">The sequence shown here is derived from an EMBL/GenBank/DDBJ whole genome shotgun (WGS) entry which is preliminary data.</text>
</comment>
<accession>A0A941FMM4</accession>
<name>A0A941FMM4_9BACI</name>
<organism evidence="1 2">
    <name type="scientific">Peribacillus frigoritolerans</name>
    <dbReference type="NCBI Taxonomy" id="450367"/>
    <lineage>
        <taxon>Bacteria</taxon>
        <taxon>Bacillati</taxon>
        <taxon>Bacillota</taxon>
        <taxon>Bacilli</taxon>
        <taxon>Bacillales</taxon>
        <taxon>Bacillaceae</taxon>
        <taxon>Peribacillus</taxon>
    </lineage>
</organism>
<dbReference type="Proteomes" id="UP000680045">
    <property type="component" value="Unassembled WGS sequence"/>
</dbReference>
<dbReference type="AlphaFoldDB" id="A0A941FMM4"/>
<evidence type="ECO:0000313" key="1">
    <source>
        <dbReference type="EMBL" id="MBR8646301.1"/>
    </source>
</evidence>